<reference evidence="1" key="1">
    <citation type="journal article" date="2015" name="Nature">
        <title>Complex archaea that bridge the gap between prokaryotes and eukaryotes.</title>
        <authorList>
            <person name="Spang A."/>
            <person name="Saw J.H."/>
            <person name="Jorgensen S.L."/>
            <person name="Zaremba-Niedzwiedzka K."/>
            <person name="Martijn J."/>
            <person name="Lind A.E."/>
            <person name="van Eijk R."/>
            <person name="Schleper C."/>
            <person name="Guy L."/>
            <person name="Ettema T.J."/>
        </authorList>
    </citation>
    <scope>NUCLEOTIDE SEQUENCE</scope>
</reference>
<feature type="non-terminal residue" evidence="1">
    <location>
        <position position="1"/>
    </location>
</feature>
<gene>
    <name evidence="1" type="ORF">LCGC14_2905540</name>
</gene>
<name>A0A0F8XT29_9ZZZZ</name>
<dbReference type="AlphaFoldDB" id="A0A0F8XT29"/>
<evidence type="ECO:0000313" key="1">
    <source>
        <dbReference type="EMBL" id="KKK72272.1"/>
    </source>
</evidence>
<proteinExistence type="predicted"/>
<sequence>AKGYTCKFEPRKVRYIRITQTSNSANTGRHLVEVMAYGE</sequence>
<organism evidence="1">
    <name type="scientific">marine sediment metagenome</name>
    <dbReference type="NCBI Taxonomy" id="412755"/>
    <lineage>
        <taxon>unclassified sequences</taxon>
        <taxon>metagenomes</taxon>
        <taxon>ecological metagenomes</taxon>
    </lineage>
</organism>
<comment type="caution">
    <text evidence="1">The sequence shown here is derived from an EMBL/GenBank/DDBJ whole genome shotgun (WGS) entry which is preliminary data.</text>
</comment>
<dbReference type="Gene3D" id="2.60.120.260">
    <property type="entry name" value="Galactose-binding domain-like"/>
    <property type="match status" value="1"/>
</dbReference>
<protein>
    <submittedName>
        <fullName evidence="1">Uncharacterized protein</fullName>
    </submittedName>
</protein>
<accession>A0A0F8XT29</accession>
<dbReference type="EMBL" id="LAZR01057331">
    <property type="protein sequence ID" value="KKK72272.1"/>
    <property type="molecule type" value="Genomic_DNA"/>
</dbReference>